<evidence type="ECO:0000256" key="1">
    <source>
        <dbReference type="ARBA" id="ARBA00000213"/>
    </source>
</evidence>
<evidence type="ECO:0000256" key="5">
    <source>
        <dbReference type="ARBA" id="ARBA00023125"/>
    </source>
</evidence>
<gene>
    <name evidence="9" type="ORF">HMPREF0063_10126</name>
</gene>
<dbReference type="Pfam" id="PF01028">
    <property type="entry name" value="Topoisom_I"/>
    <property type="match status" value="1"/>
</dbReference>
<name>E2S7W9_9ACTN</name>
<dbReference type="AlphaFoldDB" id="E2S7W9"/>
<evidence type="ECO:0000256" key="2">
    <source>
        <dbReference type="ARBA" id="ARBA00006645"/>
    </source>
</evidence>
<keyword evidence="5" id="KW-0238">DNA-binding</keyword>
<dbReference type="InterPro" id="IPR035447">
    <property type="entry name" value="DNA_topo_I_N_sf"/>
</dbReference>
<evidence type="ECO:0000313" key="10">
    <source>
        <dbReference type="Proteomes" id="UP000003111"/>
    </source>
</evidence>
<accession>E2S7W9</accession>
<reference evidence="9" key="1">
    <citation type="submission" date="2010-08" db="EMBL/GenBank/DDBJ databases">
        <authorList>
            <person name="Muzny D."/>
            <person name="Qin X."/>
            <person name="Buhay C."/>
            <person name="Dugan-Rocha S."/>
            <person name="Ding Y."/>
            <person name="Chen G."/>
            <person name="Hawes A."/>
            <person name="Holder M."/>
            <person name="Jhangiani S."/>
            <person name="Johnson A."/>
            <person name="Khan Z."/>
            <person name="Li Z."/>
            <person name="Liu W."/>
            <person name="Liu X."/>
            <person name="Perez L."/>
            <person name="Shen H."/>
            <person name="Wang Q."/>
            <person name="Watt J."/>
            <person name="Xi L."/>
            <person name="Xin Y."/>
            <person name="Zhou J."/>
            <person name="Deng J."/>
            <person name="Jiang H."/>
            <person name="Liu Y."/>
            <person name="Qu J."/>
            <person name="Song X.-Z."/>
            <person name="Zhang L."/>
            <person name="Villasana D."/>
            <person name="Johnson A."/>
            <person name="Liu J."/>
            <person name="Liyanage D."/>
            <person name="Lorensuhewa L."/>
            <person name="Robinson T."/>
            <person name="Song A."/>
            <person name="Song B.-B."/>
            <person name="Dinh H."/>
            <person name="Thornton R."/>
            <person name="Coyle M."/>
            <person name="Francisco L."/>
            <person name="Jackson L."/>
            <person name="Javaid M."/>
            <person name="Korchina V."/>
            <person name="Kovar C."/>
            <person name="Mata R."/>
            <person name="Mathew T."/>
            <person name="Ngo R."/>
            <person name="Nguyen L."/>
            <person name="Nguyen N."/>
            <person name="Okwuonu G."/>
            <person name="Ongeri F."/>
            <person name="Pham C."/>
            <person name="Simmons D."/>
            <person name="Wilczek-Boney K."/>
            <person name="Hale W."/>
            <person name="Jakkamsetti A."/>
            <person name="Pham P."/>
            <person name="Ruth R."/>
            <person name="San Lucas F."/>
            <person name="Warren J."/>
            <person name="Zhang J."/>
            <person name="Zhao Z."/>
            <person name="Zhou C."/>
            <person name="Zhu D."/>
            <person name="Lee S."/>
            <person name="Bess C."/>
            <person name="Blankenburg K."/>
            <person name="Forbes L."/>
            <person name="Fu Q."/>
            <person name="Gubbala S."/>
            <person name="Hirani K."/>
            <person name="Jayaseelan J.C."/>
            <person name="Lara F."/>
            <person name="Munidasa M."/>
            <person name="Palculict T."/>
            <person name="Patil S."/>
            <person name="Pu L.-L."/>
            <person name="Saada N."/>
            <person name="Tang L."/>
            <person name="Weissenberger G."/>
            <person name="Zhu Y."/>
            <person name="Hemphill L."/>
            <person name="Shang Y."/>
            <person name="Youmans B."/>
            <person name="Ayvaz T."/>
            <person name="Ross M."/>
            <person name="Santibanez J."/>
            <person name="Aqrawi P."/>
            <person name="Gross S."/>
            <person name="Joshi V."/>
            <person name="Fowler G."/>
            <person name="Nazareth L."/>
            <person name="Reid J."/>
            <person name="Worley K."/>
            <person name="Petrosino J."/>
            <person name="Highlander S."/>
            <person name="Gibbs R."/>
        </authorList>
    </citation>
    <scope>NUCLEOTIDE SEQUENCE [LARGE SCALE GENOMIC DNA]</scope>
    <source>
        <strain evidence="9">DSM 15272</strain>
    </source>
</reference>
<evidence type="ECO:0000313" key="9">
    <source>
        <dbReference type="EMBL" id="EFQ84785.1"/>
    </source>
</evidence>
<dbReference type="SUPFAM" id="SSF56349">
    <property type="entry name" value="DNA breaking-rejoining enzymes"/>
    <property type="match status" value="1"/>
</dbReference>
<dbReference type="InterPro" id="IPR011010">
    <property type="entry name" value="DNA_brk_join_enz"/>
</dbReference>
<evidence type="ECO:0000256" key="4">
    <source>
        <dbReference type="ARBA" id="ARBA00023029"/>
    </source>
</evidence>
<dbReference type="Proteomes" id="UP000003111">
    <property type="component" value="Unassembled WGS sequence"/>
</dbReference>
<feature type="domain" description="DNA topoisomerase I catalytic core eukaryotic-type" evidence="7">
    <location>
        <begin position="86"/>
        <end position="290"/>
    </location>
</feature>
<evidence type="ECO:0000259" key="8">
    <source>
        <dbReference type="Pfam" id="PF21338"/>
    </source>
</evidence>
<dbReference type="GO" id="GO:0003917">
    <property type="term" value="F:DNA topoisomerase type I (single strand cut, ATP-independent) activity"/>
    <property type="evidence" value="ECO:0007669"/>
    <property type="project" value="UniProtKB-EC"/>
</dbReference>
<dbReference type="InterPro" id="IPR049331">
    <property type="entry name" value="Top1B_N_bact"/>
</dbReference>
<sequence>MAAARPVTRLRRVSPADRGWRRVARGRGFSYLDGDRLLDGPDRDRCVQLVIPPAWTDVWICPHDNGHLQAVGTDAAGRRQYLYHPSWRERRDREKYLHMLEFAERLPRARARVRKDAREGDGLQQACALAFSMLDVGAFRIGSDRYTEENGSHGLLTLERRHVRLRDGDLHVSYVGKSGQEQSVVIVDPGVLYGITRLRARRAAPDAKLLAHKTGGRWCDLTTEQFSAYLKDVVADDATAKDFRTWRANVFAAAAFAVTDATTPAARRRAVAGVMRQVADGLGNTPAVARSGYVDPRLVDLFEEGTTVGRELAARWPPRAGAATRPALERAVHDLLAE</sequence>
<dbReference type="InterPro" id="IPR014711">
    <property type="entry name" value="TopoI_cat_a-hlx-sub_euk"/>
</dbReference>
<dbReference type="Gene3D" id="3.30.66.10">
    <property type="entry name" value="DNA topoisomerase I domain"/>
    <property type="match status" value="1"/>
</dbReference>
<dbReference type="InterPro" id="IPR013500">
    <property type="entry name" value="TopoI_cat_euk"/>
</dbReference>
<keyword evidence="10" id="KW-1185">Reference proteome</keyword>
<evidence type="ECO:0000259" key="7">
    <source>
        <dbReference type="Pfam" id="PF01028"/>
    </source>
</evidence>
<dbReference type="HOGENOM" id="CLU_046978_1_1_11"/>
<proteinExistence type="inferred from homology"/>
<evidence type="ECO:0000256" key="3">
    <source>
        <dbReference type="ARBA" id="ARBA00012891"/>
    </source>
</evidence>
<dbReference type="eggNOG" id="COG3569">
    <property type="taxonomic scope" value="Bacteria"/>
</dbReference>
<dbReference type="SUPFAM" id="SSF55869">
    <property type="entry name" value="DNA topoisomerase I domain"/>
    <property type="match status" value="1"/>
</dbReference>
<organism evidence="9 10">
    <name type="scientific">Aeromicrobium marinum DSM 15272</name>
    <dbReference type="NCBI Taxonomy" id="585531"/>
    <lineage>
        <taxon>Bacteria</taxon>
        <taxon>Bacillati</taxon>
        <taxon>Actinomycetota</taxon>
        <taxon>Actinomycetes</taxon>
        <taxon>Propionibacteriales</taxon>
        <taxon>Nocardioidaceae</taxon>
        <taxon>Aeromicrobium</taxon>
    </lineage>
</organism>
<dbReference type="GO" id="GO:0006265">
    <property type="term" value="P:DNA topological change"/>
    <property type="evidence" value="ECO:0007669"/>
    <property type="project" value="InterPro"/>
</dbReference>
<dbReference type="PRINTS" id="PR00416">
    <property type="entry name" value="EUTPISMRASEI"/>
</dbReference>
<dbReference type="STRING" id="585531.HMPREF0063_10126"/>
<keyword evidence="6" id="KW-0413">Isomerase</keyword>
<protein>
    <recommendedName>
        <fullName evidence="3">DNA topoisomerase</fullName>
        <ecNumber evidence="3">5.6.2.1</ecNumber>
    </recommendedName>
</protein>
<feature type="domain" description="DNA topoisomerase IB N-terminal" evidence="8">
    <location>
        <begin position="28"/>
        <end position="74"/>
    </location>
</feature>
<keyword evidence="4" id="KW-0799">Topoisomerase</keyword>
<dbReference type="GO" id="GO:0003677">
    <property type="term" value="F:DNA binding"/>
    <property type="evidence" value="ECO:0007669"/>
    <property type="project" value="UniProtKB-KW"/>
</dbReference>
<evidence type="ECO:0000256" key="6">
    <source>
        <dbReference type="ARBA" id="ARBA00023235"/>
    </source>
</evidence>
<dbReference type="EMBL" id="ACLF03000001">
    <property type="protein sequence ID" value="EFQ84785.1"/>
    <property type="molecule type" value="Genomic_DNA"/>
</dbReference>
<comment type="similarity">
    <text evidence="2">Belongs to the type IB topoisomerase family.</text>
</comment>
<dbReference type="Pfam" id="PF21338">
    <property type="entry name" value="Top1B_N_bact"/>
    <property type="match status" value="1"/>
</dbReference>
<comment type="catalytic activity">
    <reaction evidence="1">
        <text>ATP-independent breakage of single-stranded DNA, followed by passage and rejoining.</text>
        <dbReference type="EC" id="5.6.2.1"/>
    </reaction>
</comment>
<dbReference type="Gene3D" id="3.90.15.10">
    <property type="entry name" value="Topoisomerase I, Chain A, domain 3"/>
    <property type="match status" value="1"/>
</dbReference>
<dbReference type="EC" id="5.6.2.1" evidence="3"/>
<dbReference type="PROSITE" id="PS52038">
    <property type="entry name" value="TOPO_IB_2"/>
    <property type="match status" value="1"/>
</dbReference>
<comment type="caution">
    <text evidence="9">The sequence shown here is derived from an EMBL/GenBank/DDBJ whole genome shotgun (WGS) entry which is preliminary data.</text>
</comment>
<dbReference type="Gene3D" id="1.10.132.120">
    <property type="match status" value="1"/>
</dbReference>
<dbReference type="InterPro" id="IPR001631">
    <property type="entry name" value="TopoI"/>
</dbReference>